<organism evidence="1 2">
    <name type="scientific">Artemisia annua</name>
    <name type="common">Sweet wormwood</name>
    <dbReference type="NCBI Taxonomy" id="35608"/>
    <lineage>
        <taxon>Eukaryota</taxon>
        <taxon>Viridiplantae</taxon>
        <taxon>Streptophyta</taxon>
        <taxon>Embryophyta</taxon>
        <taxon>Tracheophyta</taxon>
        <taxon>Spermatophyta</taxon>
        <taxon>Magnoliopsida</taxon>
        <taxon>eudicotyledons</taxon>
        <taxon>Gunneridae</taxon>
        <taxon>Pentapetalae</taxon>
        <taxon>asterids</taxon>
        <taxon>campanulids</taxon>
        <taxon>Asterales</taxon>
        <taxon>Asteraceae</taxon>
        <taxon>Asteroideae</taxon>
        <taxon>Anthemideae</taxon>
        <taxon>Artemisiinae</taxon>
        <taxon>Artemisia</taxon>
    </lineage>
</organism>
<proteinExistence type="predicted"/>
<sequence>MKYQSSSYNNNLSITPSLRILGCIEPDIEPERSLRVTVVEWVGEILWFVLTTEKDGFGGADMALVFVVLMKIHEKDKEISTEDVRMVGIKGMGGGGKTTLAIVVYCRISTMFDGKRFVESEKHVEKHVDCIEQLEVLAGEPNWFKLGSRIIITTRDEQLLLVPRVNFVHDVNLLSNEEAICIFSRYAFQKEIPIRGYEEQSGQVVQYAECLPLTIKLGTEATRCLKMVTPRRNARIVMKVLGEMKKLLKHLSQYSR</sequence>
<dbReference type="Proteomes" id="UP000245207">
    <property type="component" value="Unassembled WGS sequence"/>
</dbReference>
<comment type="caution">
    <text evidence="1">The sequence shown here is derived from an EMBL/GenBank/DDBJ whole genome shotgun (WGS) entry which is preliminary data.</text>
</comment>
<dbReference type="Gene3D" id="3.40.50.300">
    <property type="entry name" value="P-loop containing nucleotide triphosphate hydrolases"/>
    <property type="match status" value="1"/>
</dbReference>
<dbReference type="InterPro" id="IPR044974">
    <property type="entry name" value="Disease_R_plants"/>
</dbReference>
<dbReference type="PANTHER" id="PTHR11017">
    <property type="entry name" value="LEUCINE-RICH REPEAT-CONTAINING PROTEIN"/>
    <property type="match status" value="1"/>
</dbReference>
<dbReference type="AlphaFoldDB" id="A0A2U1N4F3"/>
<keyword evidence="2" id="KW-1185">Reference proteome</keyword>
<dbReference type="GO" id="GO:0043531">
    <property type="term" value="F:ADP binding"/>
    <property type="evidence" value="ECO:0007669"/>
    <property type="project" value="InterPro"/>
</dbReference>
<protein>
    <submittedName>
        <fullName evidence="1">NB-ARC domains-containing protein</fullName>
    </submittedName>
</protein>
<dbReference type="InterPro" id="IPR027417">
    <property type="entry name" value="P-loop_NTPase"/>
</dbReference>
<evidence type="ECO:0000313" key="1">
    <source>
        <dbReference type="EMBL" id="PWA68367.1"/>
    </source>
</evidence>
<dbReference type="SUPFAM" id="SSF52540">
    <property type="entry name" value="P-loop containing nucleoside triphosphate hydrolases"/>
    <property type="match status" value="1"/>
</dbReference>
<dbReference type="OrthoDB" id="1357022at2759"/>
<accession>A0A2U1N4F3</accession>
<dbReference type="PANTHER" id="PTHR11017:SF544">
    <property type="entry name" value="ADP-RIBOSYL CYCLASE_CYCLIC ADP-RIBOSE HYDROLASE"/>
    <property type="match status" value="1"/>
</dbReference>
<dbReference type="GO" id="GO:0006952">
    <property type="term" value="P:defense response"/>
    <property type="evidence" value="ECO:0007669"/>
    <property type="project" value="InterPro"/>
</dbReference>
<gene>
    <name evidence="1" type="ORF">CTI12_AA305370</name>
</gene>
<name>A0A2U1N4F3_ARTAN</name>
<evidence type="ECO:0000313" key="2">
    <source>
        <dbReference type="Proteomes" id="UP000245207"/>
    </source>
</evidence>
<dbReference type="EMBL" id="PKPP01003650">
    <property type="protein sequence ID" value="PWA68367.1"/>
    <property type="molecule type" value="Genomic_DNA"/>
</dbReference>
<reference evidence="1 2" key="1">
    <citation type="journal article" date="2018" name="Mol. Plant">
        <title>The genome of Artemisia annua provides insight into the evolution of Asteraceae family and artemisinin biosynthesis.</title>
        <authorList>
            <person name="Shen Q."/>
            <person name="Zhang L."/>
            <person name="Liao Z."/>
            <person name="Wang S."/>
            <person name="Yan T."/>
            <person name="Shi P."/>
            <person name="Liu M."/>
            <person name="Fu X."/>
            <person name="Pan Q."/>
            <person name="Wang Y."/>
            <person name="Lv Z."/>
            <person name="Lu X."/>
            <person name="Zhang F."/>
            <person name="Jiang W."/>
            <person name="Ma Y."/>
            <person name="Chen M."/>
            <person name="Hao X."/>
            <person name="Li L."/>
            <person name="Tang Y."/>
            <person name="Lv G."/>
            <person name="Zhou Y."/>
            <person name="Sun X."/>
            <person name="Brodelius P.E."/>
            <person name="Rose J.K.C."/>
            <person name="Tang K."/>
        </authorList>
    </citation>
    <scope>NUCLEOTIDE SEQUENCE [LARGE SCALE GENOMIC DNA]</scope>
    <source>
        <strain evidence="2">cv. Huhao1</strain>
        <tissue evidence="1">Leaf</tissue>
    </source>
</reference>